<dbReference type="Gene3D" id="3.40.630.30">
    <property type="match status" value="1"/>
</dbReference>
<name>A0A562ZQN1_9BURK</name>
<dbReference type="InterPro" id="IPR016181">
    <property type="entry name" value="Acyl_CoA_acyltransferase"/>
</dbReference>
<feature type="domain" description="N-acetyltransferase" evidence="2">
    <location>
        <begin position="10"/>
        <end position="96"/>
    </location>
</feature>
<evidence type="ECO:0000259" key="2">
    <source>
        <dbReference type="PROSITE" id="PS51729"/>
    </source>
</evidence>
<dbReference type="CDD" id="cd04301">
    <property type="entry name" value="NAT_SF"/>
    <property type="match status" value="1"/>
</dbReference>
<dbReference type="Pfam" id="PF14542">
    <property type="entry name" value="Acetyltransf_CG"/>
    <property type="match status" value="1"/>
</dbReference>
<dbReference type="Proteomes" id="UP000318199">
    <property type="component" value="Unassembled WGS sequence"/>
</dbReference>
<keyword evidence="3" id="KW-0808">Transferase</keyword>
<gene>
    <name evidence="3" type="ORF">FN976_14165</name>
</gene>
<dbReference type="PROSITE" id="PS51729">
    <property type="entry name" value="GNAT_YJDJ"/>
    <property type="match status" value="1"/>
</dbReference>
<organism evidence="3 4">
    <name type="scientific">Caenimonas sedimenti</name>
    <dbReference type="NCBI Taxonomy" id="2596921"/>
    <lineage>
        <taxon>Bacteria</taxon>
        <taxon>Pseudomonadati</taxon>
        <taxon>Pseudomonadota</taxon>
        <taxon>Betaproteobacteria</taxon>
        <taxon>Burkholderiales</taxon>
        <taxon>Comamonadaceae</taxon>
        <taxon>Caenimonas</taxon>
    </lineage>
</organism>
<dbReference type="PANTHER" id="PTHR31435:SF10">
    <property type="entry name" value="BSR4717 PROTEIN"/>
    <property type="match status" value="1"/>
</dbReference>
<comment type="caution">
    <text evidence="3">The sequence shown here is derived from an EMBL/GenBank/DDBJ whole genome shotgun (WGS) entry which is preliminary data.</text>
</comment>
<evidence type="ECO:0000313" key="3">
    <source>
        <dbReference type="EMBL" id="TWO70697.1"/>
    </source>
</evidence>
<accession>A0A562ZQN1</accession>
<dbReference type="EMBL" id="VOBQ01000011">
    <property type="protein sequence ID" value="TWO70697.1"/>
    <property type="molecule type" value="Genomic_DNA"/>
</dbReference>
<dbReference type="PROSITE" id="PS51186">
    <property type="entry name" value="GNAT"/>
    <property type="match status" value="1"/>
</dbReference>
<dbReference type="SUPFAM" id="SSF55729">
    <property type="entry name" value="Acyl-CoA N-acyltransferases (Nat)"/>
    <property type="match status" value="1"/>
</dbReference>
<dbReference type="PANTHER" id="PTHR31435">
    <property type="entry name" value="PROTEIN NATD1"/>
    <property type="match status" value="1"/>
</dbReference>
<sequence length="105" mass="11902">MSTMDDISLGDNPGQHRFELKKAGEVAAYAEYNVLKNALLFTHTEVLPAYEGQGLGSKLAKFALEEVRKRGVHAIPQCQFIAGYIRKHPEYLDLVAEEHRRAYRL</sequence>
<reference evidence="3 4" key="1">
    <citation type="submission" date="2019-07" db="EMBL/GenBank/DDBJ databases">
        <title>Caenimonas sedimenti sp. nov., isolated from activated sludge.</title>
        <authorList>
            <person name="Xu J."/>
        </authorList>
    </citation>
    <scope>NUCLEOTIDE SEQUENCE [LARGE SCALE GENOMIC DNA]</scope>
    <source>
        <strain evidence="3 4">HX-9-20</strain>
    </source>
</reference>
<proteinExistence type="predicted"/>
<feature type="domain" description="N-acetyltransferase" evidence="1">
    <location>
        <begin position="1"/>
        <end position="105"/>
    </location>
</feature>
<dbReference type="InterPro" id="IPR045057">
    <property type="entry name" value="Gcn5-rel_NAT"/>
</dbReference>
<dbReference type="InterPro" id="IPR000182">
    <property type="entry name" value="GNAT_dom"/>
</dbReference>
<keyword evidence="4" id="KW-1185">Reference proteome</keyword>
<evidence type="ECO:0000259" key="1">
    <source>
        <dbReference type="PROSITE" id="PS51186"/>
    </source>
</evidence>
<dbReference type="OrthoDB" id="9813275at2"/>
<protein>
    <submittedName>
        <fullName evidence="3">N-acetyltransferase</fullName>
    </submittedName>
</protein>
<evidence type="ECO:0000313" key="4">
    <source>
        <dbReference type="Proteomes" id="UP000318199"/>
    </source>
</evidence>
<dbReference type="GO" id="GO:0016747">
    <property type="term" value="F:acyltransferase activity, transferring groups other than amino-acyl groups"/>
    <property type="evidence" value="ECO:0007669"/>
    <property type="project" value="InterPro"/>
</dbReference>
<dbReference type="AlphaFoldDB" id="A0A562ZQN1"/>
<dbReference type="InterPro" id="IPR031165">
    <property type="entry name" value="GNAT_YJDJ"/>
</dbReference>